<dbReference type="PANTHER" id="PTHR33055">
    <property type="entry name" value="TRANSPOSASE FOR INSERTION SEQUENCE ELEMENT IS1111A"/>
    <property type="match status" value="1"/>
</dbReference>
<dbReference type="InterPro" id="IPR047650">
    <property type="entry name" value="Transpos_IS110"/>
</dbReference>
<evidence type="ECO:0000259" key="2">
    <source>
        <dbReference type="Pfam" id="PF02371"/>
    </source>
</evidence>
<evidence type="ECO:0000259" key="1">
    <source>
        <dbReference type="Pfam" id="PF01548"/>
    </source>
</evidence>
<dbReference type="Proteomes" id="UP001171606">
    <property type="component" value="Unassembled WGS sequence"/>
</dbReference>
<dbReference type="Pfam" id="PF02371">
    <property type="entry name" value="Transposase_20"/>
    <property type="match status" value="1"/>
</dbReference>
<evidence type="ECO:0000313" key="4">
    <source>
        <dbReference type="Proteomes" id="UP001171606"/>
    </source>
</evidence>
<accession>A0ABT8PJQ4</accession>
<gene>
    <name evidence="3" type="ORF">QZM52_25540</name>
</gene>
<dbReference type="EMBL" id="JAUJSQ010000011">
    <property type="protein sequence ID" value="MDN7934653.1"/>
    <property type="molecule type" value="Genomic_DNA"/>
</dbReference>
<dbReference type="RefSeq" id="WP_301756740.1">
    <property type="nucleotide sequence ID" value="NZ_JAUJSQ010000011.1"/>
</dbReference>
<reference evidence="3" key="1">
    <citation type="submission" date="2023-07" db="EMBL/GenBank/DDBJ databases">
        <title>A collection of bacterial strains from the Burkholderia cepacia Research Laboratory and Repository.</title>
        <authorList>
            <person name="Lipuma J."/>
            <person name="Spilker T."/>
            <person name="Caverly L."/>
        </authorList>
    </citation>
    <scope>NUCLEOTIDE SEQUENCE</scope>
    <source>
        <strain evidence="3">AU42020</strain>
    </source>
</reference>
<dbReference type="InterPro" id="IPR002525">
    <property type="entry name" value="Transp_IS110-like_N"/>
</dbReference>
<dbReference type="PANTHER" id="PTHR33055:SF3">
    <property type="entry name" value="PUTATIVE TRANSPOSASE FOR IS117-RELATED"/>
    <property type="match status" value="1"/>
</dbReference>
<dbReference type="InterPro" id="IPR003346">
    <property type="entry name" value="Transposase_20"/>
</dbReference>
<dbReference type="Pfam" id="PF01548">
    <property type="entry name" value="DEDD_Tnp_IS110"/>
    <property type="match status" value="1"/>
</dbReference>
<dbReference type="NCBIfam" id="NF033542">
    <property type="entry name" value="transpos_IS110"/>
    <property type="match status" value="1"/>
</dbReference>
<feature type="domain" description="Transposase IS116/IS110/IS902 C-terminal" evidence="2">
    <location>
        <begin position="211"/>
        <end position="289"/>
    </location>
</feature>
<proteinExistence type="predicted"/>
<protein>
    <submittedName>
        <fullName evidence="3">IS110 family transposase</fullName>
    </submittedName>
</protein>
<name>A0ABT8PJQ4_9BURK</name>
<organism evidence="3 4">
    <name type="scientific">Burkholderia metallica</name>
    <dbReference type="NCBI Taxonomy" id="488729"/>
    <lineage>
        <taxon>Bacteria</taxon>
        <taxon>Pseudomonadati</taxon>
        <taxon>Pseudomonadota</taxon>
        <taxon>Betaproteobacteria</taxon>
        <taxon>Burkholderiales</taxon>
        <taxon>Burkholderiaceae</taxon>
        <taxon>Burkholderia</taxon>
        <taxon>Burkholderia cepacia complex</taxon>
    </lineage>
</organism>
<sequence length="341" mass="38532">MKSVTLGIDLGKRWFHVVGCDAAGKVVLREKLGRNQLLQLMAQHPPCLVGIETCCGSQYLARKFQGFGHDVKLLPAQYVKPFVKSQKNDFNDAQAIAEAVRLPTMRFVPLKSEEQMDVQALHRARERMLQQRLALTNQIRGLLLDRGIEIAQGFYALRAVLPALLEKEDSGLTPMMRDLGRMLLDMWNRTESTIEQMNDRLKCLSRESDLCRRLQTIPGVGVLLSTAIVSAVGNASTFRRARDLAAWVGLVPQQHTTGGKPRLLGITKRGNSYLRRLFVQGARALWVWKDKHPNDPIQHWLIQLAERRHAHIAVCALANKLVRIAWAVMRSGAEFNLHYHA</sequence>
<feature type="domain" description="Transposase IS110-like N-terminal" evidence="1">
    <location>
        <begin position="6"/>
        <end position="143"/>
    </location>
</feature>
<comment type="caution">
    <text evidence="3">The sequence shown here is derived from an EMBL/GenBank/DDBJ whole genome shotgun (WGS) entry which is preliminary data.</text>
</comment>
<keyword evidence="4" id="KW-1185">Reference proteome</keyword>
<evidence type="ECO:0000313" key="3">
    <source>
        <dbReference type="EMBL" id="MDN7934653.1"/>
    </source>
</evidence>